<organism evidence="1 2">
    <name type="scientific">Myodes glareolus</name>
    <name type="common">Bank vole</name>
    <name type="synonym">Clethrionomys glareolus</name>
    <dbReference type="NCBI Taxonomy" id="447135"/>
    <lineage>
        <taxon>Eukaryota</taxon>
        <taxon>Metazoa</taxon>
        <taxon>Chordata</taxon>
        <taxon>Craniata</taxon>
        <taxon>Vertebrata</taxon>
        <taxon>Euteleostomi</taxon>
        <taxon>Mammalia</taxon>
        <taxon>Eutheria</taxon>
        <taxon>Euarchontoglires</taxon>
        <taxon>Glires</taxon>
        <taxon>Rodentia</taxon>
        <taxon>Myomorpha</taxon>
        <taxon>Muroidea</taxon>
        <taxon>Cricetidae</taxon>
        <taxon>Arvicolinae</taxon>
        <taxon>Myodes</taxon>
    </lineage>
</organism>
<accession>A0AAW0K408</accession>
<dbReference type="EMBL" id="JBBHLL010000005">
    <property type="protein sequence ID" value="KAK7834019.1"/>
    <property type="molecule type" value="Genomic_DNA"/>
</dbReference>
<evidence type="ECO:0000313" key="2">
    <source>
        <dbReference type="Proteomes" id="UP001488838"/>
    </source>
</evidence>
<dbReference type="Proteomes" id="UP001488838">
    <property type="component" value="Unassembled WGS sequence"/>
</dbReference>
<proteinExistence type="predicted"/>
<comment type="caution">
    <text evidence="1">The sequence shown here is derived from an EMBL/GenBank/DDBJ whole genome shotgun (WGS) entry which is preliminary data.</text>
</comment>
<gene>
    <name evidence="1" type="ORF">U0070_005000</name>
</gene>
<protein>
    <submittedName>
        <fullName evidence="1">Uncharacterized protein</fullName>
    </submittedName>
</protein>
<sequence>MREMELGLLSSRVPVPLPTAAVGTSASSHRCCAVGRMDDDDFGGFEAAETFDGEHNGNQAMSPAVPWATFPAGTTSWSLDPFFSCN</sequence>
<reference evidence="1 2" key="1">
    <citation type="journal article" date="2023" name="bioRxiv">
        <title>Conserved and derived expression patterns and positive selection on dental genes reveal complex evolutionary context of ever-growing rodent molars.</title>
        <authorList>
            <person name="Calamari Z.T."/>
            <person name="Song A."/>
            <person name="Cohen E."/>
            <person name="Akter M."/>
            <person name="Roy R.D."/>
            <person name="Hallikas O."/>
            <person name="Christensen M.M."/>
            <person name="Li P."/>
            <person name="Marangoni P."/>
            <person name="Jernvall J."/>
            <person name="Klein O.D."/>
        </authorList>
    </citation>
    <scope>NUCLEOTIDE SEQUENCE [LARGE SCALE GENOMIC DNA]</scope>
    <source>
        <strain evidence="1">V071</strain>
    </source>
</reference>
<name>A0AAW0K408_MYOGA</name>
<evidence type="ECO:0000313" key="1">
    <source>
        <dbReference type="EMBL" id="KAK7834019.1"/>
    </source>
</evidence>
<dbReference type="AlphaFoldDB" id="A0AAW0K408"/>
<keyword evidence="2" id="KW-1185">Reference proteome</keyword>